<evidence type="ECO:0000313" key="10">
    <source>
        <dbReference type="Proteomes" id="UP000298138"/>
    </source>
</evidence>
<evidence type="ECO:0000256" key="6">
    <source>
        <dbReference type="PIRSR" id="PIRSR604254-1"/>
    </source>
</evidence>
<evidence type="ECO:0000256" key="7">
    <source>
        <dbReference type="SAM" id="MobiDB-lite"/>
    </source>
</evidence>
<keyword evidence="4 8" id="KW-1133">Transmembrane helix</keyword>
<evidence type="ECO:0000256" key="3">
    <source>
        <dbReference type="ARBA" id="ARBA00022692"/>
    </source>
</evidence>
<dbReference type="STRING" id="341454.A0A4S2MNC9"/>
<accession>A0A4S2MNC9</accession>
<dbReference type="InterPro" id="IPR004254">
    <property type="entry name" value="AdipoR/HlyIII-related"/>
</dbReference>
<evidence type="ECO:0000313" key="9">
    <source>
        <dbReference type="EMBL" id="TGZ78592.1"/>
    </source>
</evidence>
<keyword evidence="3 8" id="KW-0812">Transmembrane</keyword>
<reference evidence="9 10" key="1">
    <citation type="submission" date="2019-04" db="EMBL/GenBank/DDBJ databases">
        <title>Comparative genomics and transcriptomics to analyze fruiting body development in filamentous ascomycetes.</title>
        <authorList>
            <consortium name="DOE Joint Genome Institute"/>
            <person name="Lutkenhaus R."/>
            <person name="Traeger S."/>
            <person name="Breuer J."/>
            <person name="Kuo A."/>
            <person name="Lipzen A."/>
            <person name="Pangilinan J."/>
            <person name="Dilworth D."/>
            <person name="Sandor L."/>
            <person name="Poggeler S."/>
            <person name="Barry K."/>
            <person name="Grigoriev I.V."/>
            <person name="Nowrousian M."/>
        </authorList>
    </citation>
    <scope>NUCLEOTIDE SEQUENCE [LARGE SCALE GENOMIC DNA]</scope>
    <source>
        <strain evidence="9 10">CBS 389.68</strain>
    </source>
</reference>
<evidence type="ECO:0000256" key="2">
    <source>
        <dbReference type="ARBA" id="ARBA00007018"/>
    </source>
</evidence>
<keyword evidence="6" id="KW-0479">Metal-binding</keyword>
<evidence type="ECO:0000256" key="5">
    <source>
        <dbReference type="ARBA" id="ARBA00023136"/>
    </source>
</evidence>
<feature type="transmembrane region" description="Helical" evidence="8">
    <location>
        <begin position="240"/>
        <end position="259"/>
    </location>
</feature>
<keyword evidence="5 8" id="KW-0472">Membrane</keyword>
<dbReference type="OrthoDB" id="529367at2759"/>
<dbReference type="EMBL" id="ML220140">
    <property type="protein sequence ID" value="TGZ78592.1"/>
    <property type="molecule type" value="Genomic_DNA"/>
</dbReference>
<gene>
    <name evidence="9" type="ORF">EX30DRAFT_309801</name>
</gene>
<protein>
    <submittedName>
        <fullName evidence="9">HlyIII-domain-containing protein</fullName>
    </submittedName>
</protein>
<keyword evidence="10" id="KW-1185">Reference proteome</keyword>
<keyword evidence="6" id="KW-0862">Zinc</keyword>
<feature type="region of interest" description="Disordered" evidence="7">
    <location>
        <begin position="33"/>
        <end position="59"/>
    </location>
</feature>
<evidence type="ECO:0000256" key="8">
    <source>
        <dbReference type="SAM" id="Phobius"/>
    </source>
</evidence>
<dbReference type="GO" id="GO:0016020">
    <property type="term" value="C:membrane"/>
    <property type="evidence" value="ECO:0007669"/>
    <property type="project" value="UniProtKB-SubCell"/>
</dbReference>
<dbReference type="AlphaFoldDB" id="A0A4S2MNC9"/>
<feature type="transmembrane region" description="Helical" evidence="8">
    <location>
        <begin position="271"/>
        <end position="288"/>
    </location>
</feature>
<dbReference type="InParanoid" id="A0A4S2MNC9"/>
<proteinExistence type="inferred from homology"/>
<dbReference type="GO" id="GO:0006882">
    <property type="term" value="P:intracellular zinc ion homeostasis"/>
    <property type="evidence" value="ECO:0007669"/>
    <property type="project" value="TreeGrafter"/>
</dbReference>
<dbReference type="GO" id="GO:0046872">
    <property type="term" value="F:metal ion binding"/>
    <property type="evidence" value="ECO:0007669"/>
    <property type="project" value="UniProtKB-KW"/>
</dbReference>
<feature type="transmembrane region" description="Helical" evidence="8">
    <location>
        <begin position="308"/>
        <end position="329"/>
    </location>
</feature>
<evidence type="ECO:0000256" key="1">
    <source>
        <dbReference type="ARBA" id="ARBA00004141"/>
    </source>
</evidence>
<comment type="subcellular location">
    <subcellularLocation>
        <location evidence="1">Membrane</location>
        <topology evidence="1">Multi-pass membrane protein</topology>
    </subcellularLocation>
</comment>
<organism evidence="9 10">
    <name type="scientific">Ascodesmis nigricans</name>
    <dbReference type="NCBI Taxonomy" id="341454"/>
    <lineage>
        <taxon>Eukaryota</taxon>
        <taxon>Fungi</taxon>
        <taxon>Dikarya</taxon>
        <taxon>Ascomycota</taxon>
        <taxon>Pezizomycotina</taxon>
        <taxon>Pezizomycetes</taxon>
        <taxon>Pezizales</taxon>
        <taxon>Ascodesmidaceae</taxon>
        <taxon>Ascodesmis</taxon>
    </lineage>
</organism>
<dbReference type="GO" id="GO:0038023">
    <property type="term" value="F:signaling receptor activity"/>
    <property type="evidence" value="ECO:0007669"/>
    <property type="project" value="TreeGrafter"/>
</dbReference>
<sequence>MASTSFSPLFSSFSSTLRSTTLTKGLDSATPWSRLEIDSPNTTRNLKKPAPPLSTPSPRKGWFLTPPALLTHTSLPTWYHDNPFLPSSYRPIHASTSHCLRSLLYLHNESLNIYTHLLPALLTLYHVPFLSSQLLPGSANTSIITFFLFSTTITLLLSSAFHTMSCHSQHVSARFLKADYLGIVLLNSTCVVTGVWEMYRSSPQQAWKWAYTSLMAVVGTATVGMVLLERCQGREWRGVRIAAFIGCGMVGVAPVVQVFWEGREAATGVRWYLLEGALLLGGAAVYALRVPERFAPGRFDIYGHSHQVFHCMVVAACVAHLTGLVKGLSAVP</sequence>
<name>A0A4S2MNC9_9PEZI</name>
<feature type="binding site" evidence="6">
    <location>
        <position position="310"/>
    </location>
    <ligand>
        <name>Zn(2+)</name>
        <dbReference type="ChEBI" id="CHEBI:29105"/>
    </ligand>
</feature>
<feature type="transmembrane region" description="Helical" evidence="8">
    <location>
        <begin position="143"/>
        <end position="166"/>
    </location>
</feature>
<evidence type="ECO:0000256" key="4">
    <source>
        <dbReference type="ARBA" id="ARBA00022989"/>
    </source>
</evidence>
<comment type="similarity">
    <text evidence="2">Belongs to the ADIPOR family.</text>
</comment>
<feature type="binding site" evidence="6">
    <location>
        <position position="162"/>
    </location>
    <ligand>
        <name>Zn(2+)</name>
        <dbReference type="ChEBI" id="CHEBI:29105"/>
    </ligand>
</feature>
<feature type="transmembrane region" description="Helical" evidence="8">
    <location>
        <begin position="178"/>
        <end position="196"/>
    </location>
</feature>
<dbReference type="Pfam" id="PF03006">
    <property type="entry name" value="HlyIII"/>
    <property type="match status" value="1"/>
</dbReference>
<dbReference type="Proteomes" id="UP000298138">
    <property type="component" value="Unassembled WGS sequence"/>
</dbReference>
<feature type="binding site" evidence="6">
    <location>
        <position position="306"/>
    </location>
    <ligand>
        <name>Zn(2+)</name>
        <dbReference type="ChEBI" id="CHEBI:29105"/>
    </ligand>
</feature>
<dbReference type="PANTHER" id="PTHR20855">
    <property type="entry name" value="ADIPOR/PROGESTIN RECEPTOR-RELATED"/>
    <property type="match status" value="1"/>
</dbReference>
<dbReference type="PANTHER" id="PTHR20855:SF52">
    <property type="entry name" value="ADIPONECTIN RECEPTOR PROTEIN"/>
    <property type="match status" value="1"/>
</dbReference>
<feature type="transmembrane region" description="Helical" evidence="8">
    <location>
        <begin position="208"/>
        <end position="228"/>
    </location>
</feature>